<feature type="transmembrane region" description="Helical" evidence="8">
    <location>
        <begin position="610"/>
        <end position="632"/>
    </location>
</feature>
<feature type="transmembrane region" description="Helical" evidence="8">
    <location>
        <begin position="325"/>
        <end position="343"/>
    </location>
</feature>
<organism evidence="11 12">
    <name type="scientific">Aeoliella mucimassa</name>
    <dbReference type="NCBI Taxonomy" id="2527972"/>
    <lineage>
        <taxon>Bacteria</taxon>
        <taxon>Pseudomonadati</taxon>
        <taxon>Planctomycetota</taxon>
        <taxon>Planctomycetia</taxon>
        <taxon>Pirellulales</taxon>
        <taxon>Lacipirellulaceae</taxon>
        <taxon>Aeoliella</taxon>
    </lineage>
</organism>
<feature type="transmembrane region" description="Helical" evidence="8">
    <location>
        <begin position="379"/>
        <end position="410"/>
    </location>
</feature>
<evidence type="ECO:0000256" key="2">
    <source>
        <dbReference type="ARBA" id="ARBA00022676"/>
    </source>
</evidence>
<dbReference type="Proteomes" id="UP000315750">
    <property type="component" value="Chromosome"/>
</dbReference>
<feature type="transmembrane region" description="Helical" evidence="8">
    <location>
        <begin position="267"/>
        <end position="289"/>
    </location>
</feature>
<feature type="transmembrane region" description="Helical" evidence="8">
    <location>
        <begin position="467"/>
        <end position="484"/>
    </location>
</feature>
<accession>A0A518ARA4</accession>
<evidence type="ECO:0000313" key="12">
    <source>
        <dbReference type="Proteomes" id="UP000315750"/>
    </source>
</evidence>
<evidence type="ECO:0000256" key="5">
    <source>
        <dbReference type="ARBA" id="ARBA00022985"/>
    </source>
</evidence>
<keyword evidence="6 8" id="KW-1133">Transmembrane helix</keyword>
<reference evidence="11 12" key="1">
    <citation type="submission" date="2019-02" db="EMBL/GenBank/DDBJ databases">
        <title>Deep-cultivation of Planctomycetes and their phenomic and genomic characterization uncovers novel biology.</title>
        <authorList>
            <person name="Wiegand S."/>
            <person name="Jogler M."/>
            <person name="Boedeker C."/>
            <person name="Pinto D."/>
            <person name="Vollmers J."/>
            <person name="Rivas-Marin E."/>
            <person name="Kohn T."/>
            <person name="Peeters S.H."/>
            <person name="Heuer A."/>
            <person name="Rast P."/>
            <person name="Oberbeckmann S."/>
            <person name="Bunk B."/>
            <person name="Jeske O."/>
            <person name="Meyerdierks A."/>
            <person name="Storesund J.E."/>
            <person name="Kallscheuer N."/>
            <person name="Luecker S."/>
            <person name="Lage O.M."/>
            <person name="Pohl T."/>
            <person name="Merkel B.J."/>
            <person name="Hornburger P."/>
            <person name="Mueller R.-W."/>
            <person name="Bruemmer F."/>
            <person name="Labrenz M."/>
            <person name="Spormann A.M."/>
            <person name="Op den Camp H."/>
            <person name="Overmann J."/>
            <person name="Amann R."/>
            <person name="Jetten M.S.M."/>
            <person name="Mascher T."/>
            <person name="Medema M.H."/>
            <person name="Devos D.P."/>
            <person name="Kaster A.-K."/>
            <person name="Ovreas L."/>
            <person name="Rohde M."/>
            <person name="Galperin M.Y."/>
            <person name="Jogler C."/>
        </authorList>
    </citation>
    <scope>NUCLEOTIDE SEQUENCE [LARGE SCALE GENOMIC DNA]</scope>
    <source>
        <strain evidence="11 12">Pan181</strain>
    </source>
</reference>
<feature type="domain" description="Glycosyltransferase RgtA/B/C/D-like" evidence="10">
    <location>
        <begin position="321"/>
        <end position="475"/>
    </location>
</feature>
<dbReference type="GO" id="GO:0005886">
    <property type="term" value="C:plasma membrane"/>
    <property type="evidence" value="ECO:0007669"/>
    <property type="project" value="TreeGrafter"/>
</dbReference>
<evidence type="ECO:0000256" key="6">
    <source>
        <dbReference type="ARBA" id="ARBA00022989"/>
    </source>
</evidence>
<evidence type="ECO:0000256" key="4">
    <source>
        <dbReference type="ARBA" id="ARBA00022692"/>
    </source>
</evidence>
<dbReference type="Pfam" id="PF13231">
    <property type="entry name" value="PMT_2"/>
    <property type="match status" value="1"/>
</dbReference>
<keyword evidence="4 8" id="KW-0812">Transmembrane</keyword>
<gene>
    <name evidence="11" type="primary">arnT</name>
    <name evidence="11" type="ORF">Pan181_34490</name>
</gene>
<protein>
    <submittedName>
        <fullName evidence="11">Undecaprenyl phosphate-alpha-4-amino-4-deoxy-L-arabinose arabinosyl transferase</fullName>
        <ecNumber evidence="11">2.4.2.43</ecNumber>
    </submittedName>
</protein>
<evidence type="ECO:0000256" key="7">
    <source>
        <dbReference type="ARBA" id="ARBA00023136"/>
    </source>
</evidence>
<keyword evidence="3 11" id="KW-0808">Transferase</keyword>
<keyword evidence="12" id="KW-1185">Reference proteome</keyword>
<keyword evidence="7 8" id="KW-0472">Membrane</keyword>
<feature type="transmembrane region" description="Helical" evidence="8">
    <location>
        <begin position="422"/>
        <end position="455"/>
    </location>
</feature>
<dbReference type="InterPro" id="IPR038731">
    <property type="entry name" value="RgtA/B/C-like"/>
</dbReference>
<sequence>MSIEIHSATKSATEGSKATISLVLPAWNESEALPRAVEEADKALRSVADEYEILVVNDGSTDGTAECLENLASEYPALRAIHHEQNRGYGAALRTGFAAARCDLVMFTDADVQFDLSEVRRFVVLAEDYDIVCGYRIDRKDSPLRCFYSRGYNLLVRTLIGTSVRDIDCAFKMFRREKLQQLEITTDGFLVNTELLTGARQRGFSVVEVGVTHRPRCEGQSTVSVTHIPVVLTNLLRFWWNRIQFPNHPQSSSVRAASDPSQLRYRWMQYALLLVAAMLLLSTLSYPLIDRDETRYAEIPREMVVTGDWIVPQLNFETYYDKPPLLYWACAVSYTLFGVSAWSARLVPAVGGLATLATTMFFANRMFDRKVGFLTGLVLFLSVGFLGASRILVIDGLLTLCVAISLFAAYEAIREGTLNLGWWIMAAVAAGFAFLSKGPISLVLFLPPVFAYAWLTEGTHRVRLRDWLLFFTIVAGISAPWFVAVTQRVPDFAYQFFWLHNVERFGGAFHVKPIWFFIPVVLVGGHPWSFLALPCLNYLTTRKSEVQQLRPQVLGFLVMSAAWCFAFFSISSCKLPAYILPAAPALAMVIAKYLEVAVWQRPALPWTTYAVRWAPGLATLCSIATGIGFAVYGIMMGYASPITFFILLGIAAAVTLASYAWRGSRWQPMVSWSICSAATLLVGIFILHQSIPQYAVANSLFGPSSPWNQQLVIDDHLPIVTTGNEWSGVPFYLNRDDIKNYPTLSSADAIAKCNPKGQLLLISLKHKSQDSQPYVPAGFRVITEMSRGRAQLQILEQNTIARPVNTTSHTR</sequence>
<dbReference type="SUPFAM" id="SSF53448">
    <property type="entry name" value="Nucleotide-diphospho-sugar transferases"/>
    <property type="match status" value="1"/>
</dbReference>
<dbReference type="RefSeq" id="WP_197528424.1">
    <property type="nucleotide sequence ID" value="NZ_CP036278.1"/>
</dbReference>
<keyword evidence="1" id="KW-1003">Cell membrane</keyword>
<name>A0A518ARA4_9BACT</name>
<dbReference type="CDD" id="cd04179">
    <property type="entry name" value="DPM_DPG-synthase_like"/>
    <property type="match status" value="1"/>
</dbReference>
<evidence type="ECO:0000259" key="10">
    <source>
        <dbReference type="Pfam" id="PF13231"/>
    </source>
</evidence>
<evidence type="ECO:0000313" key="11">
    <source>
        <dbReference type="EMBL" id="QDU57235.1"/>
    </source>
</evidence>
<feature type="transmembrane region" description="Helical" evidence="8">
    <location>
        <begin position="638"/>
        <end position="657"/>
    </location>
</feature>
<dbReference type="KEGG" id="amuc:Pan181_34490"/>
<dbReference type="GO" id="GO:0009103">
    <property type="term" value="P:lipopolysaccharide biosynthetic process"/>
    <property type="evidence" value="ECO:0007669"/>
    <property type="project" value="UniProtKB-KW"/>
</dbReference>
<dbReference type="GO" id="GO:0103015">
    <property type="term" value="F:4-amino-4-deoxy-L-arabinose transferase activity"/>
    <property type="evidence" value="ECO:0007669"/>
    <property type="project" value="UniProtKB-EC"/>
</dbReference>
<feature type="transmembrane region" description="Helical" evidence="8">
    <location>
        <begin position="669"/>
        <end position="688"/>
    </location>
</feature>
<proteinExistence type="predicted"/>
<keyword evidence="2 11" id="KW-0328">Glycosyltransferase</keyword>
<feature type="transmembrane region" description="Helical" evidence="8">
    <location>
        <begin position="514"/>
        <end position="539"/>
    </location>
</feature>
<dbReference type="InterPro" id="IPR029044">
    <property type="entry name" value="Nucleotide-diphossugar_trans"/>
</dbReference>
<evidence type="ECO:0000259" key="9">
    <source>
        <dbReference type="Pfam" id="PF00535"/>
    </source>
</evidence>
<dbReference type="InterPro" id="IPR001173">
    <property type="entry name" value="Glyco_trans_2-like"/>
</dbReference>
<evidence type="ECO:0000256" key="8">
    <source>
        <dbReference type="SAM" id="Phobius"/>
    </source>
</evidence>
<feature type="transmembrane region" description="Helical" evidence="8">
    <location>
        <begin position="349"/>
        <end position="367"/>
    </location>
</feature>
<dbReference type="PANTHER" id="PTHR48090:SF3">
    <property type="entry name" value="UNDECAPRENYL-PHOSPHATE 4-DEOXY-4-FORMAMIDO-L-ARABINOSE TRANSFERASE"/>
    <property type="match status" value="1"/>
</dbReference>
<dbReference type="EC" id="2.4.2.43" evidence="11"/>
<dbReference type="PANTHER" id="PTHR48090">
    <property type="entry name" value="UNDECAPRENYL-PHOSPHATE 4-DEOXY-4-FORMAMIDO-L-ARABINOSE TRANSFERASE-RELATED"/>
    <property type="match status" value="1"/>
</dbReference>
<feature type="transmembrane region" description="Helical" evidence="8">
    <location>
        <begin position="551"/>
        <end position="571"/>
    </location>
</feature>
<dbReference type="EMBL" id="CP036278">
    <property type="protein sequence ID" value="QDU57235.1"/>
    <property type="molecule type" value="Genomic_DNA"/>
</dbReference>
<evidence type="ECO:0000256" key="3">
    <source>
        <dbReference type="ARBA" id="ARBA00022679"/>
    </source>
</evidence>
<feature type="transmembrane region" description="Helical" evidence="8">
    <location>
        <begin position="577"/>
        <end position="598"/>
    </location>
</feature>
<dbReference type="Pfam" id="PF00535">
    <property type="entry name" value="Glycos_transf_2"/>
    <property type="match status" value="1"/>
</dbReference>
<evidence type="ECO:0000256" key="1">
    <source>
        <dbReference type="ARBA" id="ARBA00022475"/>
    </source>
</evidence>
<keyword evidence="5" id="KW-0448">Lipopolysaccharide biosynthesis</keyword>
<dbReference type="GO" id="GO:0099621">
    <property type="term" value="F:undecaprenyl-phosphate 4-deoxy-4-formamido-L-arabinose transferase activity"/>
    <property type="evidence" value="ECO:0007669"/>
    <property type="project" value="TreeGrafter"/>
</dbReference>
<dbReference type="AlphaFoldDB" id="A0A518ARA4"/>
<dbReference type="Gene3D" id="3.90.550.10">
    <property type="entry name" value="Spore Coat Polysaccharide Biosynthesis Protein SpsA, Chain A"/>
    <property type="match status" value="1"/>
</dbReference>
<feature type="domain" description="Glycosyltransferase 2-like" evidence="9">
    <location>
        <begin position="21"/>
        <end position="181"/>
    </location>
</feature>
<dbReference type="InterPro" id="IPR050256">
    <property type="entry name" value="Glycosyltransferase_2"/>
</dbReference>